<dbReference type="Pfam" id="PF05974">
    <property type="entry name" value="DUF892"/>
    <property type="match status" value="1"/>
</dbReference>
<protein>
    <submittedName>
        <fullName evidence="1">DUF892 family protein</fullName>
    </submittedName>
</protein>
<proteinExistence type="predicted"/>
<dbReference type="InterPro" id="IPR012347">
    <property type="entry name" value="Ferritin-like"/>
</dbReference>
<dbReference type="SUPFAM" id="SSF47240">
    <property type="entry name" value="Ferritin-like"/>
    <property type="match status" value="1"/>
</dbReference>
<keyword evidence="1" id="KW-0614">Plasmid</keyword>
<accession>A0A4P7DB46</accession>
<dbReference type="EMBL" id="CP038152">
    <property type="protein sequence ID" value="QBR04460.1"/>
    <property type="molecule type" value="Genomic_DNA"/>
</dbReference>
<keyword evidence="2" id="KW-1185">Reference proteome</keyword>
<dbReference type="OrthoDB" id="7273732at2"/>
<dbReference type="AlphaFoldDB" id="A0A4P7DB46"/>
<sequence>MCEQGTAELLMAFLERHPDRGQLSAAIEALLAKTLEHQRLLAECLARIEERTHIQQPQEGDFLTSQYPGDPSTEDAHRGLAHVRTCIRQEIELYPSVIASAETGGFFETRFVCEGIQAEKSSMATSLEALTSSCDQPRPD</sequence>
<dbReference type="InterPro" id="IPR009078">
    <property type="entry name" value="Ferritin-like_SF"/>
</dbReference>
<dbReference type="InterPro" id="IPR010287">
    <property type="entry name" value="DUF892_YciF-like"/>
</dbReference>
<geneLocation type="plasmid" evidence="1 2">
    <name>unnamed1</name>
</geneLocation>
<gene>
    <name evidence="1" type="ORF">E1956_43745</name>
</gene>
<name>A0A4P7DB46_9BURK</name>
<dbReference type="Gene3D" id="1.20.1260.10">
    <property type="match status" value="1"/>
</dbReference>
<dbReference type="Proteomes" id="UP000295727">
    <property type="component" value="Plasmid unnamed1"/>
</dbReference>
<reference evidence="1 2" key="1">
    <citation type="submission" date="2019-03" db="EMBL/GenBank/DDBJ databases">
        <title>Paraburkholderia sp. 7MH5, isolated from subtropical forest soil.</title>
        <authorList>
            <person name="Gao Z.-H."/>
            <person name="Qiu L.-H."/>
        </authorList>
    </citation>
    <scope>NUCLEOTIDE SEQUENCE [LARGE SCALE GENOMIC DNA]</scope>
    <source>
        <strain evidence="1 2">7MH5</strain>
        <plasmid evidence="1 2">unnamed1</plasmid>
    </source>
</reference>
<dbReference type="KEGG" id="ppai:E1956_43745"/>
<evidence type="ECO:0000313" key="2">
    <source>
        <dbReference type="Proteomes" id="UP000295727"/>
    </source>
</evidence>
<organism evidence="1 2">
    <name type="scientific">Paraburkholderia pallida</name>
    <dbReference type="NCBI Taxonomy" id="2547399"/>
    <lineage>
        <taxon>Bacteria</taxon>
        <taxon>Pseudomonadati</taxon>
        <taxon>Pseudomonadota</taxon>
        <taxon>Betaproteobacteria</taxon>
        <taxon>Burkholderiales</taxon>
        <taxon>Burkholderiaceae</taxon>
        <taxon>Paraburkholderia</taxon>
    </lineage>
</organism>
<evidence type="ECO:0000313" key="1">
    <source>
        <dbReference type="EMBL" id="QBR04460.1"/>
    </source>
</evidence>